<protein>
    <recommendedName>
        <fullName evidence="3">WG repeat protein</fullName>
    </recommendedName>
</protein>
<evidence type="ECO:0000313" key="2">
    <source>
        <dbReference type="Proteomes" id="UP000249518"/>
    </source>
</evidence>
<sequence length="144" mass="17187">MSYLTLITLSLVFNNTVLVEGKGFKGYIFSKEYKNKYFVRDTDKLFTPTIENIMEVEKLLNQKSKDIKRNKLSTENKCWNYNKLCKYNRQYFGEIDENGNKMIFVNFILKKSTPEYWNKDVVIVLDDSCDYVWNDKIKIDDVQN</sequence>
<evidence type="ECO:0000313" key="1">
    <source>
        <dbReference type="EMBL" id="RAR50950.1"/>
    </source>
</evidence>
<dbReference type="AlphaFoldDB" id="A0A328WX57"/>
<gene>
    <name evidence="1" type="ORF">B0I10_101121</name>
</gene>
<organism evidence="1 2">
    <name type="scientific">Flavobacterium lacus</name>
    <dbReference type="NCBI Taxonomy" id="1353778"/>
    <lineage>
        <taxon>Bacteria</taxon>
        <taxon>Pseudomonadati</taxon>
        <taxon>Bacteroidota</taxon>
        <taxon>Flavobacteriia</taxon>
        <taxon>Flavobacteriales</taxon>
        <taxon>Flavobacteriaceae</taxon>
        <taxon>Flavobacterium</taxon>
    </lineage>
</organism>
<dbReference type="Proteomes" id="UP000249518">
    <property type="component" value="Unassembled WGS sequence"/>
</dbReference>
<evidence type="ECO:0008006" key="3">
    <source>
        <dbReference type="Google" id="ProtNLM"/>
    </source>
</evidence>
<dbReference type="EMBL" id="QLSV01000001">
    <property type="protein sequence ID" value="RAR50950.1"/>
    <property type="molecule type" value="Genomic_DNA"/>
</dbReference>
<comment type="caution">
    <text evidence="1">The sequence shown here is derived from an EMBL/GenBank/DDBJ whole genome shotgun (WGS) entry which is preliminary data.</text>
</comment>
<keyword evidence="2" id="KW-1185">Reference proteome</keyword>
<reference evidence="1 2" key="1">
    <citation type="submission" date="2018-06" db="EMBL/GenBank/DDBJ databases">
        <title>Genomic Encyclopedia of Type Strains, Phase III (KMG-III): the genomes of soil and plant-associated and newly described type strains.</title>
        <authorList>
            <person name="Whitman W."/>
        </authorList>
    </citation>
    <scope>NUCLEOTIDE SEQUENCE [LARGE SCALE GENOMIC DNA]</scope>
    <source>
        <strain evidence="1 2">CGMCC 1.12504</strain>
    </source>
</reference>
<proteinExistence type="predicted"/>
<accession>A0A328WX57</accession>
<name>A0A328WX57_9FLAO</name>